<keyword evidence="3" id="KW-1185">Reference proteome</keyword>
<proteinExistence type="predicted"/>
<protein>
    <submittedName>
        <fullName evidence="1">Uncharacterized protein</fullName>
    </submittedName>
</protein>
<organism evidence="1 3">
    <name type="scientific">Mesoflavibacter profundi</name>
    <dbReference type="NCBI Taxonomy" id="2708110"/>
    <lineage>
        <taxon>Bacteria</taxon>
        <taxon>Pseudomonadati</taxon>
        <taxon>Bacteroidota</taxon>
        <taxon>Flavobacteriia</taxon>
        <taxon>Flavobacteriales</taxon>
        <taxon>Flavobacteriaceae</taxon>
        <taxon>Mesoflavibacter</taxon>
    </lineage>
</organism>
<reference evidence="1" key="1">
    <citation type="submission" date="2022-11" db="EMBL/GenBank/DDBJ databases">
        <title>Refractory cell wall polysaccharides provide important carbon source for microbial heterotrophs in the hadal ocean.</title>
        <authorList>
            <person name="Zhu X."/>
        </authorList>
    </citation>
    <scope>NUCLEOTIDE SEQUENCE</scope>
    <source>
        <strain evidence="1">MTRN7</strain>
    </source>
</reference>
<dbReference type="Proteomes" id="UP001149142">
    <property type="component" value="Unassembled WGS sequence"/>
</dbReference>
<evidence type="ECO:0000313" key="3">
    <source>
        <dbReference type="Proteomes" id="UP001149142"/>
    </source>
</evidence>
<gene>
    <name evidence="1" type="ORF">OOZ35_00150</name>
    <name evidence="2" type="ORF">OOZ35_14180</name>
</gene>
<dbReference type="RefSeq" id="WP_270004828.1">
    <property type="nucleotide sequence ID" value="NZ_JAPFGC010000001.1"/>
</dbReference>
<comment type="caution">
    <text evidence="1">The sequence shown here is derived from an EMBL/GenBank/DDBJ whole genome shotgun (WGS) entry which is preliminary data.</text>
</comment>
<name>A0ABT4RWJ7_9FLAO</name>
<dbReference type="EMBL" id="JAPFGC010000002">
    <property type="protein sequence ID" value="MDA0178647.1"/>
    <property type="molecule type" value="Genomic_DNA"/>
</dbReference>
<evidence type="ECO:0000313" key="2">
    <source>
        <dbReference type="EMBL" id="MDA0178647.1"/>
    </source>
</evidence>
<dbReference type="EMBL" id="JAPFGC010000001">
    <property type="protein sequence ID" value="MDA0175896.1"/>
    <property type="molecule type" value="Genomic_DNA"/>
</dbReference>
<evidence type="ECO:0000313" key="1">
    <source>
        <dbReference type="EMBL" id="MDA0175896.1"/>
    </source>
</evidence>
<accession>A0ABT4RWJ7</accession>
<sequence length="54" mass="6405">MNPEDCPHNEGTYHDKEDYTFPDVQRCNLCDVVMNYSRKEYDDLEEGETMVKIS</sequence>